<dbReference type="VEuPathDB" id="VectorBase:GMOY005435"/>
<dbReference type="PANTHER" id="PTHR47735">
    <property type="entry name" value="POTASSIUM VOLTAGE-GATED CHANNEL SUBFAMILY KQT MEMBER 4"/>
    <property type="match status" value="1"/>
</dbReference>
<evidence type="ECO:0000256" key="7">
    <source>
        <dbReference type="ARBA" id="ARBA00022958"/>
    </source>
</evidence>
<dbReference type="InterPro" id="IPR032675">
    <property type="entry name" value="LRR_dom_sf"/>
</dbReference>
<feature type="transmembrane region" description="Helical" evidence="14">
    <location>
        <begin position="712"/>
        <end position="732"/>
    </location>
</feature>
<dbReference type="PRINTS" id="PR01459">
    <property type="entry name" value="KCNQCHANNEL"/>
</dbReference>
<evidence type="ECO:0000256" key="5">
    <source>
        <dbReference type="ARBA" id="ARBA00022692"/>
    </source>
</evidence>
<evidence type="ECO:0000256" key="10">
    <source>
        <dbReference type="ARBA" id="ARBA00023136"/>
    </source>
</evidence>
<feature type="transmembrane region" description="Helical" evidence="14">
    <location>
        <begin position="773"/>
        <end position="798"/>
    </location>
</feature>
<dbReference type="FunFam" id="3.80.10.10:FF:000846">
    <property type="entry name" value="Predicted protein"/>
    <property type="match status" value="1"/>
</dbReference>
<dbReference type="Gene3D" id="1.10.287.70">
    <property type="match status" value="1"/>
</dbReference>
<keyword evidence="11" id="KW-0407">Ion channel</keyword>
<dbReference type="Gene3D" id="6.10.140.1910">
    <property type="match status" value="1"/>
</dbReference>
<keyword evidence="4" id="KW-0633">Potassium transport</keyword>
<reference evidence="16" key="1">
    <citation type="submission" date="2020-05" db="UniProtKB">
        <authorList>
            <consortium name="EnsemblMetazoa"/>
        </authorList>
    </citation>
    <scope>IDENTIFICATION</scope>
    <source>
        <strain evidence="16">Yale</strain>
    </source>
</reference>
<evidence type="ECO:0000256" key="1">
    <source>
        <dbReference type="ARBA" id="ARBA00004651"/>
    </source>
</evidence>
<dbReference type="InterPro" id="IPR027359">
    <property type="entry name" value="Volt_channel_dom_sf"/>
</dbReference>
<feature type="transmembrane region" description="Helical" evidence="14">
    <location>
        <begin position="573"/>
        <end position="593"/>
    </location>
</feature>
<dbReference type="InterPro" id="IPR029071">
    <property type="entry name" value="Ubiquitin-like_domsf"/>
</dbReference>
<dbReference type="FunFam" id="1.10.287.70:FF:000016">
    <property type="entry name" value="Putative potassium voltage-gated channel subfamily KQT member 2"/>
    <property type="match status" value="1"/>
</dbReference>
<dbReference type="EnsemblMetazoa" id="GMOY005435-RA">
    <property type="protein sequence ID" value="GMOY005435-PA"/>
    <property type="gene ID" value="GMOY005435"/>
</dbReference>
<name>A0A1B0FNK7_GLOMM</name>
<dbReference type="Gene3D" id="3.80.10.10">
    <property type="entry name" value="Ribonuclease Inhibitor"/>
    <property type="match status" value="2"/>
</dbReference>
<dbReference type="GO" id="GO:0008076">
    <property type="term" value="C:voltage-gated potassium channel complex"/>
    <property type="evidence" value="ECO:0007669"/>
    <property type="project" value="TreeGrafter"/>
</dbReference>
<feature type="transmembrane region" description="Helical" evidence="14">
    <location>
        <begin position="744"/>
        <end position="761"/>
    </location>
</feature>
<keyword evidence="8 14" id="KW-1133">Transmembrane helix</keyword>
<dbReference type="SUPFAM" id="SSF81324">
    <property type="entry name" value="Voltage-gated potassium channels"/>
    <property type="match status" value="1"/>
</dbReference>
<dbReference type="STRING" id="37546.A0A1B0FNK7"/>
<evidence type="ECO:0000256" key="11">
    <source>
        <dbReference type="ARBA" id="ARBA00023303"/>
    </source>
</evidence>
<evidence type="ECO:0000256" key="6">
    <source>
        <dbReference type="ARBA" id="ARBA00022882"/>
    </source>
</evidence>
<feature type="region of interest" description="Disordered" evidence="13">
    <location>
        <begin position="889"/>
        <end position="916"/>
    </location>
</feature>
<evidence type="ECO:0000256" key="2">
    <source>
        <dbReference type="ARBA" id="ARBA00022448"/>
    </source>
</evidence>
<dbReference type="FunFam" id="1.20.120.350:FF:000017">
    <property type="entry name" value="potassium voltage-gated channel subfamily KQT member 1"/>
    <property type="match status" value="1"/>
</dbReference>
<keyword evidence="2" id="KW-0813">Transport</keyword>
<dbReference type="Gene3D" id="1.20.120.350">
    <property type="entry name" value="Voltage-gated potassium channels. Chain C"/>
    <property type="match status" value="1"/>
</dbReference>
<evidence type="ECO:0000256" key="8">
    <source>
        <dbReference type="ARBA" id="ARBA00022989"/>
    </source>
</evidence>
<evidence type="ECO:0000256" key="4">
    <source>
        <dbReference type="ARBA" id="ARBA00022538"/>
    </source>
</evidence>
<dbReference type="SUPFAM" id="SSF54236">
    <property type="entry name" value="Ubiquitin-like"/>
    <property type="match status" value="1"/>
</dbReference>
<keyword evidence="6" id="KW-0851">Voltage-gated channel</keyword>
<accession>A0A1B0FNK7</accession>
<evidence type="ECO:0000256" key="12">
    <source>
        <dbReference type="ARBA" id="ARBA00034430"/>
    </source>
</evidence>
<dbReference type="SUPFAM" id="SSF52047">
    <property type="entry name" value="RNI-like"/>
    <property type="match status" value="1"/>
</dbReference>
<dbReference type="GO" id="GO:0005249">
    <property type="term" value="F:voltage-gated potassium channel activity"/>
    <property type="evidence" value="ECO:0007669"/>
    <property type="project" value="InterPro"/>
</dbReference>
<evidence type="ECO:0000256" key="13">
    <source>
        <dbReference type="SAM" id="MobiDB-lite"/>
    </source>
</evidence>
<protein>
    <recommendedName>
        <fullName evidence="15">Ion transport domain-containing protein</fullName>
    </recommendedName>
</protein>
<keyword evidence="17" id="KW-1185">Reference proteome</keyword>
<dbReference type="PRINTS" id="PR00169">
    <property type="entry name" value="KCHANNEL"/>
</dbReference>
<evidence type="ECO:0000256" key="14">
    <source>
        <dbReference type="SAM" id="Phobius"/>
    </source>
</evidence>
<dbReference type="EMBL" id="CCAG010001879">
    <property type="status" value="NOT_ANNOTATED_CDS"/>
    <property type="molecule type" value="Genomic_DNA"/>
</dbReference>
<dbReference type="AlphaFoldDB" id="A0A1B0FNK7"/>
<keyword evidence="9" id="KW-0406">Ion transport</keyword>
<dbReference type="Gene3D" id="3.10.20.90">
    <property type="entry name" value="Phosphatidylinositol 3-kinase Catalytic Subunit, Chain A, domain 1"/>
    <property type="match status" value="1"/>
</dbReference>
<organism evidence="16 17">
    <name type="scientific">Glossina morsitans morsitans</name>
    <name type="common">Savannah tsetse fly</name>
    <dbReference type="NCBI Taxonomy" id="37546"/>
    <lineage>
        <taxon>Eukaryota</taxon>
        <taxon>Metazoa</taxon>
        <taxon>Ecdysozoa</taxon>
        <taxon>Arthropoda</taxon>
        <taxon>Hexapoda</taxon>
        <taxon>Insecta</taxon>
        <taxon>Pterygota</taxon>
        <taxon>Neoptera</taxon>
        <taxon>Endopterygota</taxon>
        <taxon>Diptera</taxon>
        <taxon>Brachycera</taxon>
        <taxon>Muscomorpha</taxon>
        <taxon>Hippoboscoidea</taxon>
        <taxon>Glossinidae</taxon>
        <taxon>Glossina</taxon>
    </lineage>
</organism>
<dbReference type="PANTHER" id="PTHR47735:SF9">
    <property type="entry name" value="POTASSIUM VOLTAGE-GATED CHANNEL SUBFAMILY KQT MEMBER 4-LIKE ISOFORM X1"/>
    <property type="match status" value="1"/>
</dbReference>
<evidence type="ECO:0000313" key="17">
    <source>
        <dbReference type="Proteomes" id="UP000092444"/>
    </source>
</evidence>
<sequence>ALERKYFSDYGSEDDDEVKDVRTLGEKGSRKRLISIFIPRLSPLMCVPELLVLNDCDIDRAGDFESIREKCQHVRELDLAQNKLQDWQEVFQIVMHMPRIEFLNLSKNHLSGTLSKSCVPPISNLRGIVLNGTYLNWESIETLLKNLPVLEELHLSLNSYKEILIDSTNPDSICENCHCKAYSCCHNAEIDKRSYEKCRRIPPHTALKTLHFTGNPVEKWTEICRLGRIFPCLEKLVLAKCPIKAIALVDDCNEAASYNHHSRMANEASHEFFPSLQFLNLSSSSIDMWDNIDRLARFPKLINLRVKNWPLWENLDCTEHERRQLLIARLPNVTILNGGGVIGADEREAAERAFIRYYMEKPESEIPLRYNELIAKHGRLDPLVNVNFKPEKRVKIFLTYHDQTESRLVDINRTVQDLKFKLEKLLHLPSNKMRLFYLDQDYKDLGPEEMRFPNKLLYSYNIQAGDEIIHGFDITVYALIVLWETSQYEEQSISRLSPLPTGIYWDTSLRRALKAFHSWRAALEISDRFVEPRMSLLGKPINYNRGSRRDARYRRFQSRVYNFLERPRGPQAVSYHIMVFLMVFTCLALSVFSTIEEYEKEALYILFRMELLVVVWFTMEFFLRLWSSGCRSRYQGCIGRLKFLKRPFCIIDIITIVASVVVLGMGTSGQVFATSALRGLRFFQILRMVRMDRRGGTWKLLGSVVYAHRQELITTMYIGFLGLIFASFLVYLMEKDVNAKFNNFAQALWWGVITLCTVGYGDMVPETWQGKLIASFCALLGISFFALPAGILGSGFALKVQQQQRQKHMIRRRQPAATLIQSLWRCYAADEHSISIATWKIHQVALPSPPASSEYWDRLFKNLIENRRASSSFKHNASFVARLPTIRRHKSPSIQPPGGDVIVKTSMPSSTRASRYARPVRDMNQSVENLGEYK</sequence>
<feature type="domain" description="Ion transport" evidence="15">
    <location>
        <begin position="577"/>
        <end position="803"/>
    </location>
</feature>
<comment type="subcellular location">
    <subcellularLocation>
        <location evidence="1">Cell membrane</location>
        <topology evidence="1">Multi-pass membrane protein</topology>
    </subcellularLocation>
</comment>
<dbReference type="InterPro" id="IPR003937">
    <property type="entry name" value="K_chnl_volt-dep_KCNQ"/>
</dbReference>
<evidence type="ECO:0000313" key="16">
    <source>
        <dbReference type="EnsemblMetazoa" id="GMOY005435-PA"/>
    </source>
</evidence>
<proteinExistence type="predicted"/>
<dbReference type="Pfam" id="PF00520">
    <property type="entry name" value="Ion_trans"/>
    <property type="match status" value="1"/>
</dbReference>
<keyword evidence="7" id="KW-0630">Potassium</keyword>
<evidence type="ECO:0000259" key="15">
    <source>
        <dbReference type="Pfam" id="PF00520"/>
    </source>
</evidence>
<keyword evidence="10 14" id="KW-0472">Membrane</keyword>
<dbReference type="InterPro" id="IPR005821">
    <property type="entry name" value="Ion_trans_dom"/>
</dbReference>
<dbReference type="PhylomeDB" id="A0A1B0FNK7"/>
<evidence type="ECO:0000256" key="3">
    <source>
        <dbReference type="ARBA" id="ARBA00022475"/>
    </source>
</evidence>
<keyword evidence="3" id="KW-1003">Cell membrane</keyword>
<dbReference type="Proteomes" id="UP000092444">
    <property type="component" value="Unassembled WGS sequence"/>
</dbReference>
<evidence type="ECO:0000256" key="9">
    <source>
        <dbReference type="ARBA" id="ARBA00023065"/>
    </source>
</evidence>
<feature type="transmembrane region" description="Helical" evidence="14">
    <location>
        <begin position="605"/>
        <end position="627"/>
    </location>
</feature>
<feature type="transmembrane region" description="Helical" evidence="14">
    <location>
        <begin position="648"/>
        <end position="673"/>
    </location>
</feature>
<comment type="catalytic activity">
    <reaction evidence="12">
        <text>K(+)(in) = K(+)(out)</text>
        <dbReference type="Rhea" id="RHEA:29463"/>
        <dbReference type="ChEBI" id="CHEBI:29103"/>
    </reaction>
</comment>
<keyword evidence="5 14" id="KW-0812">Transmembrane</keyword>